<dbReference type="InterPro" id="IPR001278">
    <property type="entry name" value="Arg-tRNA-ligase"/>
</dbReference>
<dbReference type="EMBL" id="JAGQNY010000010">
    <property type="protein sequence ID" value="MCA9302283.1"/>
    <property type="molecule type" value="Genomic_DNA"/>
</dbReference>
<feature type="domain" description="Arginyl tRNA synthetase N-terminal" evidence="3">
    <location>
        <begin position="2"/>
        <end position="101"/>
    </location>
</feature>
<keyword evidence="2" id="KW-0175">Coiled coil</keyword>
<dbReference type="InterPro" id="IPR035684">
    <property type="entry name" value="ArgRS_core"/>
</dbReference>
<dbReference type="SUPFAM" id="SSF52374">
    <property type="entry name" value="Nucleotidylyl transferase"/>
    <property type="match status" value="1"/>
</dbReference>
<comment type="caution">
    <text evidence="4">The sequence shown here is derived from an EMBL/GenBank/DDBJ whole genome shotgun (WGS) entry which is preliminary data.</text>
</comment>
<dbReference type="Gene3D" id="3.30.1360.70">
    <property type="entry name" value="Arginyl tRNA synthetase N-terminal domain"/>
    <property type="match status" value="1"/>
</dbReference>
<dbReference type="GO" id="GO:0005737">
    <property type="term" value="C:cytoplasm"/>
    <property type="evidence" value="ECO:0007669"/>
    <property type="project" value="InterPro"/>
</dbReference>
<dbReference type="PANTHER" id="PTHR11956">
    <property type="entry name" value="ARGINYL-TRNA SYNTHETASE"/>
    <property type="match status" value="1"/>
</dbReference>
<dbReference type="SMART" id="SM01016">
    <property type="entry name" value="Arg_tRNA_synt_N"/>
    <property type="match status" value="1"/>
</dbReference>
<accession>A0A955IW20</accession>
<dbReference type="PRINTS" id="PR01038">
    <property type="entry name" value="TRNASYNTHARG"/>
</dbReference>
<keyword evidence="1" id="KW-0547">Nucleotide-binding</keyword>
<name>A0A955IW20_UNCKA</name>
<dbReference type="InterPro" id="IPR014729">
    <property type="entry name" value="Rossmann-like_a/b/a_fold"/>
</dbReference>
<sequence length="420" mass="48041">MQNLQHSISIKLIELVKREYSLDIDYETAVLEKPKKEEWGDLASTVALKISSKAGHSPADIAKKLCFLLNNEEFTFTFNDVVYPIFEKIDFAFPGFINFKFSVPYLLNYALELSSKGLNVKDQKRPNISLKIALEHSNVNPNKAAHVGHLRNACIGQFIERVYEKMGHDVNVQYYEDDLGVQVSTSLMGTMELKDINPSDYEKFDHYAWDVYAKMESLIVQDENLQKKREHLMQRLEDSKDEISVEQSKLADRILKDQLVTFGKLDFDYDVIIREKDIVSLGLWNRAFEKLKTNPNVYLATSGPSKGCWMINMSGDKNEDAGSLISDSENQEEISVQEPLGGGRVIEEDKVIVRSNGVPTYTGKDIAYHMWKYGLLGLDFYYRELDIGTQKKILWTTSSEESDISKDVSFSKNDYVIDVI</sequence>
<reference evidence="4" key="1">
    <citation type="submission" date="2020-04" db="EMBL/GenBank/DDBJ databases">
        <authorList>
            <person name="Zhang T."/>
        </authorList>
    </citation>
    <scope>NUCLEOTIDE SEQUENCE</scope>
    <source>
        <strain evidence="4">HKST-UBA80</strain>
    </source>
</reference>
<gene>
    <name evidence="4" type="primary">argS</name>
    <name evidence="4" type="ORF">KDA10_02920</name>
</gene>
<keyword evidence="1" id="KW-0648">Protein biosynthesis</keyword>
<protein>
    <submittedName>
        <fullName evidence="4">Arginine--tRNA ligase</fullName>
        <ecNumber evidence="4">6.1.1.19</ecNumber>
    </submittedName>
</protein>
<evidence type="ECO:0000256" key="2">
    <source>
        <dbReference type="SAM" id="Coils"/>
    </source>
</evidence>
<feature type="coiled-coil region" evidence="2">
    <location>
        <begin position="215"/>
        <end position="249"/>
    </location>
</feature>
<dbReference type="AlphaFoldDB" id="A0A955IW20"/>
<evidence type="ECO:0000313" key="4">
    <source>
        <dbReference type="EMBL" id="MCA9302283.1"/>
    </source>
</evidence>
<evidence type="ECO:0000313" key="5">
    <source>
        <dbReference type="Proteomes" id="UP000714817"/>
    </source>
</evidence>
<dbReference type="InterPro" id="IPR036695">
    <property type="entry name" value="Arg-tRNA-synth_N_sf"/>
</dbReference>
<keyword evidence="1" id="KW-0067">ATP-binding</keyword>
<dbReference type="Gene3D" id="3.40.50.620">
    <property type="entry name" value="HUPs"/>
    <property type="match status" value="1"/>
</dbReference>
<dbReference type="SUPFAM" id="SSF55190">
    <property type="entry name" value="Arginyl-tRNA synthetase (ArgRS), N-terminal 'additional' domain"/>
    <property type="match status" value="1"/>
</dbReference>
<comment type="similarity">
    <text evidence="1">Belongs to the class-I aminoacyl-tRNA synthetase family.</text>
</comment>
<evidence type="ECO:0000256" key="1">
    <source>
        <dbReference type="RuleBase" id="RU363038"/>
    </source>
</evidence>
<reference evidence="4" key="2">
    <citation type="journal article" date="2021" name="Microbiome">
        <title>Successional dynamics and alternative stable states in a saline activated sludge microbial community over 9 years.</title>
        <authorList>
            <person name="Wang Y."/>
            <person name="Ye J."/>
            <person name="Ju F."/>
            <person name="Liu L."/>
            <person name="Boyd J.A."/>
            <person name="Deng Y."/>
            <person name="Parks D.H."/>
            <person name="Jiang X."/>
            <person name="Yin X."/>
            <person name="Woodcroft B.J."/>
            <person name="Tyson G.W."/>
            <person name="Hugenholtz P."/>
            <person name="Polz M.F."/>
            <person name="Zhang T."/>
        </authorList>
    </citation>
    <scope>NUCLEOTIDE SEQUENCE</scope>
    <source>
        <strain evidence="4">HKST-UBA80</strain>
    </source>
</reference>
<proteinExistence type="inferred from homology"/>
<dbReference type="GO" id="GO:0006420">
    <property type="term" value="P:arginyl-tRNA aminoacylation"/>
    <property type="evidence" value="ECO:0007669"/>
    <property type="project" value="InterPro"/>
</dbReference>
<dbReference type="Pfam" id="PF03485">
    <property type="entry name" value="Arg_tRNA_synt_N"/>
    <property type="match status" value="1"/>
</dbReference>
<dbReference type="EC" id="6.1.1.19" evidence="4"/>
<dbReference type="PANTHER" id="PTHR11956:SF5">
    <property type="entry name" value="ARGININE--TRNA LIGASE, CYTOPLASMIC"/>
    <property type="match status" value="1"/>
</dbReference>
<dbReference type="Proteomes" id="UP000714817">
    <property type="component" value="Unassembled WGS sequence"/>
</dbReference>
<dbReference type="GO" id="GO:0004814">
    <property type="term" value="F:arginine-tRNA ligase activity"/>
    <property type="evidence" value="ECO:0007669"/>
    <property type="project" value="UniProtKB-EC"/>
</dbReference>
<dbReference type="GO" id="GO:0005524">
    <property type="term" value="F:ATP binding"/>
    <property type="evidence" value="ECO:0007669"/>
    <property type="project" value="UniProtKB-KW"/>
</dbReference>
<dbReference type="Pfam" id="PF00750">
    <property type="entry name" value="tRNA-synt_1d"/>
    <property type="match status" value="1"/>
</dbReference>
<organism evidence="4 5">
    <name type="scientific">candidate division WWE3 bacterium</name>
    <dbReference type="NCBI Taxonomy" id="2053526"/>
    <lineage>
        <taxon>Bacteria</taxon>
        <taxon>Katanobacteria</taxon>
    </lineage>
</organism>
<keyword evidence="1 4" id="KW-0436">Ligase</keyword>
<keyword evidence="1" id="KW-0030">Aminoacyl-tRNA synthetase</keyword>
<evidence type="ECO:0000259" key="3">
    <source>
        <dbReference type="SMART" id="SM01016"/>
    </source>
</evidence>
<dbReference type="InterPro" id="IPR005148">
    <property type="entry name" value="Arg-tRNA-synth_N"/>
</dbReference>